<dbReference type="RefSeq" id="WP_141814969.1">
    <property type="nucleotide sequence ID" value="NZ_VFPL01000001.1"/>
</dbReference>
<proteinExistence type="predicted"/>
<reference evidence="1 2" key="1">
    <citation type="submission" date="2019-09" db="EMBL/GenBank/DDBJ databases">
        <title>Pararcticibacter amylolyticus gen. nov., sp. nov., isolated from a rottenly hemp rope, and reclassification of Pedobacter tournemirensis as Pararcticibacter tournemirensis comb. nov.</title>
        <authorList>
            <person name="Cai Y."/>
        </authorList>
    </citation>
    <scope>NUCLEOTIDE SEQUENCE [LARGE SCALE GENOMIC DNA]</scope>
    <source>
        <strain evidence="1 2">TF5-37.2-LB10</strain>
    </source>
</reference>
<name>A0A5M9H3V4_9SPHI</name>
<protein>
    <submittedName>
        <fullName evidence="1">Uncharacterized protein</fullName>
    </submittedName>
</protein>
<accession>A0A5M9H3V4</accession>
<organism evidence="1 2">
    <name type="scientific">Arcticibacter tournemirensis</name>
    <dbReference type="NCBI Taxonomy" id="699437"/>
    <lineage>
        <taxon>Bacteria</taxon>
        <taxon>Pseudomonadati</taxon>
        <taxon>Bacteroidota</taxon>
        <taxon>Sphingobacteriia</taxon>
        <taxon>Sphingobacteriales</taxon>
        <taxon>Sphingobacteriaceae</taxon>
        <taxon>Arcticibacter</taxon>
    </lineage>
</organism>
<comment type="caution">
    <text evidence="1">The sequence shown here is derived from an EMBL/GenBank/DDBJ whole genome shotgun (WGS) entry which is preliminary data.</text>
</comment>
<dbReference type="AlphaFoldDB" id="A0A5M9H3V4"/>
<dbReference type="EMBL" id="VWNE01000026">
    <property type="protein sequence ID" value="KAA8480057.1"/>
    <property type="molecule type" value="Genomic_DNA"/>
</dbReference>
<evidence type="ECO:0000313" key="2">
    <source>
        <dbReference type="Proteomes" id="UP000322918"/>
    </source>
</evidence>
<sequence length="289" mass="32954">MEWYNIEDGKLPEMEEPVLLAKQPTDDLLSKCRLGRMVIEDNTHEKGWFVGNDTEVINLASRPYWIKLIDVPIGIPENENEAILKGFLENYMQSLRLFEKKFQVLAVGMISSGKGLYPLDYFISGILNRGLSLIYGFETLIGTANFLSAAHLVRPHLDNYLRLSAAWLVTEPHTFANNVWKGEIIRKMKDRNGKLMTDRYLKDQAAIDYPWITSVYEATSGFIHFSDKHIANAIKLTKDKEQSLTTFIGKVDNEVSMEAKIEATIGMIEISNCIAKQVYGWIETKRIKG</sequence>
<keyword evidence="2" id="KW-1185">Reference proteome</keyword>
<dbReference type="OrthoDB" id="789445at2"/>
<evidence type="ECO:0000313" key="1">
    <source>
        <dbReference type="EMBL" id="KAA8480057.1"/>
    </source>
</evidence>
<dbReference type="Proteomes" id="UP000322918">
    <property type="component" value="Unassembled WGS sequence"/>
</dbReference>
<gene>
    <name evidence="1" type="ORF">F1649_15645</name>
</gene>